<dbReference type="EMBL" id="AMEQ01000024">
    <property type="protein sequence ID" value="EKY01757.1"/>
    <property type="molecule type" value="Genomic_DNA"/>
</dbReference>
<proteinExistence type="predicted"/>
<dbReference type="STRING" id="1127696.HMPREF9134_00817"/>
<feature type="region of interest" description="Disordered" evidence="1">
    <location>
        <begin position="255"/>
        <end position="298"/>
    </location>
</feature>
<dbReference type="Proteomes" id="UP000010408">
    <property type="component" value="Unassembled WGS sequence"/>
</dbReference>
<sequence length="298" mass="32718">MNKLQFHEGGQPLHLDDLAFLQDATTSPLAALISSWGDFIISGCKITYDKSTSKHHWEAGYIAYRGQVYRVSAGTFDQIDQANTFYWIFKRSDAASKTYEDGSEHHTQVVCTAELVSTRQAPESGDYIADINLPRLGIDFARSPRLSFSYFGVGNLVEFKELTRHSGILTLRFEKTDSLPTTGYFGVFRLSGVNNMSGRYTFIGADLPPTNIDVINGKVICRQTLGSGMSRSHVELSHTTYVSILISWDFDENNGDGSGINDGSSGGGSGSETPLPPRSHDKDGGGNYGTPKNPPRRR</sequence>
<dbReference type="HOGENOM" id="CLU_933380_0_0_10"/>
<gene>
    <name evidence="2" type="ORF">HMPREF9134_00817</name>
</gene>
<accession>L1NEW1</accession>
<dbReference type="AlphaFoldDB" id="L1NEW1"/>
<evidence type="ECO:0000313" key="2">
    <source>
        <dbReference type="EMBL" id="EKY01757.1"/>
    </source>
</evidence>
<dbReference type="RefSeq" id="WP_005469100.1">
    <property type="nucleotide sequence ID" value="NZ_KB291045.1"/>
</dbReference>
<evidence type="ECO:0000256" key="1">
    <source>
        <dbReference type="SAM" id="MobiDB-lite"/>
    </source>
</evidence>
<name>L1NEW1_9PORP</name>
<evidence type="ECO:0000313" key="3">
    <source>
        <dbReference type="Proteomes" id="UP000010408"/>
    </source>
</evidence>
<protein>
    <submittedName>
        <fullName evidence="2">Uncharacterized protein</fullName>
    </submittedName>
</protein>
<dbReference type="PATRIC" id="fig|1127696.3.peg.735"/>
<comment type="caution">
    <text evidence="2">The sequence shown here is derived from an EMBL/GenBank/DDBJ whole genome shotgun (WGS) entry which is preliminary data.</text>
</comment>
<reference evidence="2 3" key="1">
    <citation type="submission" date="2012-05" db="EMBL/GenBank/DDBJ databases">
        <authorList>
            <person name="Weinstock G."/>
            <person name="Sodergren E."/>
            <person name="Lobos E.A."/>
            <person name="Fulton L."/>
            <person name="Fulton R."/>
            <person name="Courtney L."/>
            <person name="Fronick C."/>
            <person name="O'Laughlin M."/>
            <person name="Godfrey J."/>
            <person name="Wilson R.M."/>
            <person name="Miner T."/>
            <person name="Farmer C."/>
            <person name="Delehaunty K."/>
            <person name="Cordes M."/>
            <person name="Minx P."/>
            <person name="Tomlinson C."/>
            <person name="Chen J."/>
            <person name="Wollam A."/>
            <person name="Pepin K.H."/>
            <person name="Bhonagiri V."/>
            <person name="Zhang X."/>
            <person name="Suruliraj S."/>
            <person name="Warren W."/>
            <person name="Mitreva M."/>
            <person name="Mardis E.R."/>
            <person name="Wilson R.K."/>
        </authorList>
    </citation>
    <scope>NUCLEOTIDE SEQUENCE [LARGE SCALE GENOMIC DNA]</scope>
    <source>
        <strain evidence="2 3">F0037</strain>
    </source>
</reference>
<organism evidence="2 3">
    <name type="scientific">Porphyromonas catoniae F0037</name>
    <dbReference type="NCBI Taxonomy" id="1127696"/>
    <lineage>
        <taxon>Bacteria</taxon>
        <taxon>Pseudomonadati</taxon>
        <taxon>Bacteroidota</taxon>
        <taxon>Bacteroidia</taxon>
        <taxon>Bacteroidales</taxon>
        <taxon>Porphyromonadaceae</taxon>
        <taxon>Porphyromonas</taxon>
    </lineage>
</organism>
<feature type="compositionally biased region" description="Gly residues" evidence="1">
    <location>
        <begin position="256"/>
        <end position="270"/>
    </location>
</feature>